<protein>
    <submittedName>
        <fullName evidence="10">MFS transporter</fullName>
    </submittedName>
</protein>
<organism evidence="10 11">
    <name type="scientific">Paenibacillus ihbetae</name>
    <dbReference type="NCBI Taxonomy" id="1870820"/>
    <lineage>
        <taxon>Bacteria</taxon>
        <taxon>Bacillati</taxon>
        <taxon>Bacillota</taxon>
        <taxon>Bacilli</taxon>
        <taxon>Bacillales</taxon>
        <taxon>Paenibacillaceae</taxon>
        <taxon>Paenibacillus</taxon>
    </lineage>
</organism>
<dbReference type="InterPro" id="IPR005829">
    <property type="entry name" value="Sugar_transporter_CS"/>
</dbReference>
<gene>
    <name evidence="10" type="ORF">BBD40_18040</name>
</gene>
<feature type="transmembrane region" description="Helical" evidence="8">
    <location>
        <begin position="332"/>
        <end position="350"/>
    </location>
</feature>
<keyword evidence="4 8" id="KW-0812">Transmembrane</keyword>
<feature type="transmembrane region" description="Helical" evidence="8">
    <location>
        <begin position="102"/>
        <end position="123"/>
    </location>
</feature>
<proteinExistence type="predicted"/>
<feature type="transmembrane region" description="Helical" evidence="8">
    <location>
        <begin position="77"/>
        <end position="96"/>
    </location>
</feature>
<dbReference type="InterPro" id="IPR011701">
    <property type="entry name" value="MFS"/>
</dbReference>
<dbReference type="Proteomes" id="UP000189059">
    <property type="component" value="Unassembled WGS sequence"/>
</dbReference>
<evidence type="ECO:0000256" key="7">
    <source>
        <dbReference type="SAM" id="MobiDB-lite"/>
    </source>
</evidence>
<dbReference type="Gene3D" id="1.20.1720.10">
    <property type="entry name" value="Multidrug resistance protein D"/>
    <property type="match status" value="1"/>
</dbReference>
<dbReference type="Pfam" id="PF07690">
    <property type="entry name" value="MFS_1"/>
    <property type="match status" value="1"/>
</dbReference>
<evidence type="ECO:0000256" key="5">
    <source>
        <dbReference type="ARBA" id="ARBA00022989"/>
    </source>
</evidence>
<evidence type="ECO:0000256" key="4">
    <source>
        <dbReference type="ARBA" id="ARBA00022692"/>
    </source>
</evidence>
<feature type="transmembrane region" description="Helical" evidence="8">
    <location>
        <begin position="267"/>
        <end position="288"/>
    </location>
</feature>
<keyword evidence="6 8" id="KW-0472">Membrane</keyword>
<dbReference type="SUPFAM" id="SSF103473">
    <property type="entry name" value="MFS general substrate transporter"/>
    <property type="match status" value="1"/>
</dbReference>
<dbReference type="PANTHER" id="PTHR23501">
    <property type="entry name" value="MAJOR FACILITATOR SUPERFAMILY"/>
    <property type="match status" value="1"/>
</dbReference>
<reference evidence="10 11" key="1">
    <citation type="submission" date="2016-12" db="EMBL/GenBank/DDBJ databases">
        <title>Genome sequencing and description of Paenibacillus sp. nov. from high altitude lake in the Indian Trans- Himalayas.</title>
        <authorList>
            <person name="Kiran S."/>
            <person name="Swarnkar M.K."/>
            <person name="Rana A."/>
            <person name="Tewari R."/>
            <person name="Gulati A."/>
        </authorList>
    </citation>
    <scope>NUCLEOTIDE SEQUENCE [LARGE SCALE GENOMIC DNA]</scope>
    <source>
        <strain evidence="10 11">IHBB 9951</strain>
    </source>
</reference>
<evidence type="ECO:0000256" key="6">
    <source>
        <dbReference type="ARBA" id="ARBA00023136"/>
    </source>
</evidence>
<accession>A0ABX3K2C2</accession>
<keyword evidence="5 8" id="KW-1133">Transmembrane helix</keyword>
<feature type="transmembrane region" description="Helical" evidence="8">
    <location>
        <begin position="46"/>
        <end position="65"/>
    </location>
</feature>
<evidence type="ECO:0000256" key="2">
    <source>
        <dbReference type="ARBA" id="ARBA00022448"/>
    </source>
</evidence>
<dbReference type="PRINTS" id="PR01036">
    <property type="entry name" value="TCRTETB"/>
</dbReference>
<keyword evidence="2" id="KW-0813">Transport</keyword>
<feature type="transmembrane region" description="Helical" evidence="8">
    <location>
        <begin position="224"/>
        <end position="246"/>
    </location>
</feature>
<dbReference type="Gene3D" id="1.20.1250.20">
    <property type="entry name" value="MFS general substrate transporter like domains"/>
    <property type="match status" value="1"/>
</dbReference>
<evidence type="ECO:0000256" key="3">
    <source>
        <dbReference type="ARBA" id="ARBA00022475"/>
    </source>
</evidence>
<dbReference type="PROSITE" id="PS00216">
    <property type="entry name" value="SUGAR_TRANSPORT_1"/>
    <property type="match status" value="1"/>
</dbReference>
<comment type="caution">
    <text evidence="10">The sequence shown here is derived from an EMBL/GenBank/DDBJ whole genome shotgun (WGS) entry which is preliminary data.</text>
</comment>
<evidence type="ECO:0000259" key="9">
    <source>
        <dbReference type="PROSITE" id="PS50850"/>
    </source>
</evidence>
<evidence type="ECO:0000313" key="10">
    <source>
        <dbReference type="EMBL" id="OOC63575.1"/>
    </source>
</evidence>
<feature type="transmembrane region" description="Helical" evidence="8">
    <location>
        <begin position="165"/>
        <end position="186"/>
    </location>
</feature>
<feature type="domain" description="Major facilitator superfamily (MFS) profile" evidence="9">
    <location>
        <begin position="12"/>
        <end position="514"/>
    </location>
</feature>
<dbReference type="RefSeq" id="WP_077568279.1">
    <property type="nucleotide sequence ID" value="NZ_MRVI01000001.1"/>
</dbReference>
<keyword evidence="11" id="KW-1185">Reference proteome</keyword>
<feature type="transmembrane region" description="Helical" evidence="8">
    <location>
        <begin position="356"/>
        <end position="377"/>
    </location>
</feature>
<dbReference type="PANTHER" id="PTHR23501:SF197">
    <property type="entry name" value="COMD"/>
    <property type="match status" value="1"/>
</dbReference>
<feature type="transmembrane region" description="Helical" evidence="8">
    <location>
        <begin position="135"/>
        <end position="153"/>
    </location>
</feature>
<feature type="transmembrane region" description="Helical" evidence="8">
    <location>
        <begin position="484"/>
        <end position="510"/>
    </location>
</feature>
<dbReference type="InterPro" id="IPR004638">
    <property type="entry name" value="EmrB-like"/>
</dbReference>
<evidence type="ECO:0000256" key="8">
    <source>
        <dbReference type="SAM" id="Phobius"/>
    </source>
</evidence>
<evidence type="ECO:0000256" key="1">
    <source>
        <dbReference type="ARBA" id="ARBA00004651"/>
    </source>
</evidence>
<feature type="transmembrane region" description="Helical" evidence="8">
    <location>
        <begin position="198"/>
        <end position="218"/>
    </location>
</feature>
<comment type="subcellular location">
    <subcellularLocation>
        <location evidence="1">Cell membrane</location>
        <topology evidence="1">Multi-pass membrane protein</topology>
    </subcellularLocation>
</comment>
<name>A0ABX3K2C2_9BACL</name>
<sequence>MEHLTLKRKISIMIAIMAAMFFAAINQTITSTAMPRIIAILDGMDYYTWTINIYLLTSTIATILVGKLSDMFGRKPFILIGILFFMLGAFLTGTSTDVYQFIFYRGIQGIGAGIIQSTAFTAVGDLFAPRERGKWMGLMTAVFGFSSVLGPTLGGYLVDHIEWRWLFWIFLPLGIVAFIMILSLFPKVDRKKGQSIDYLGSLFLTTAIVPLLLAFSWAGTEYPWGSSQIIGLIAASIVSAIIFVLIEMKVKEPILPLSLFKNSVVTISNLIGFIMNFGLMGAMIYISFYVQGVLGISPTYAGYVTIPMSVFMMGMSAVVGQLIAKSGKYKRYALIGVPIMIVGMGIMVFMDNIWLTVISTIIFGLGLGLGMPVFSLATQNAVPHKELGVVTASSQLFRNLGGTIGIAVMGTVMSNSLTKNLKEALQSPQAPDFSSLDPQMAQQMLSFANPQTLMNKPLIEQTEANLPADVQPLFMQMIDSIRDALGNTLSMVFLTGALVLVIALLLVFFLKEVPLRTSNQGSAPQQGDKPSAEGLGKTNIKAAEPSLAAD</sequence>
<feature type="transmembrane region" description="Helical" evidence="8">
    <location>
        <begin position="12"/>
        <end position="34"/>
    </location>
</feature>
<dbReference type="EMBL" id="MRVI01000001">
    <property type="protein sequence ID" value="OOC63575.1"/>
    <property type="molecule type" value="Genomic_DNA"/>
</dbReference>
<feature type="region of interest" description="Disordered" evidence="7">
    <location>
        <begin position="518"/>
        <end position="550"/>
    </location>
</feature>
<keyword evidence="3" id="KW-1003">Cell membrane</keyword>
<dbReference type="InterPro" id="IPR036259">
    <property type="entry name" value="MFS_trans_sf"/>
</dbReference>
<dbReference type="PROSITE" id="PS50850">
    <property type="entry name" value="MFS"/>
    <property type="match status" value="1"/>
</dbReference>
<feature type="transmembrane region" description="Helical" evidence="8">
    <location>
        <begin position="300"/>
        <end position="320"/>
    </location>
</feature>
<evidence type="ECO:0000313" key="11">
    <source>
        <dbReference type="Proteomes" id="UP000189059"/>
    </source>
</evidence>
<dbReference type="NCBIfam" id="TIGR00711">
    <property type="entry name" value="efflux_EmrB"/>
    <property type="match status" value="1"/>
</dbReference>
<dbReference type="CDD" id="cd17502">
    <property type="entry name" value="MFS_Azr1_MDR_like"/>
    <property type="match status" value="1"/>
</dbReference>
<dbReference type="InterPro" id="IPR020846">
    <property type="entry name" value="MFS_dom"/>
</dbReference>